<evidence type="ECO:0000256" key="10">
    <source>
        <dbReference type="SAM" id="Phobius"/>
    </source>
</evidence>
<proteinExistence type="inferred from homology"/>
<dbReference type="PANTHER" id="PTHR43294:SF21">
    <property type="entry name" value="CATION TRANSPORTING ATPASE"/>
    <property type="match status" value="1"/>
</dbReference>
<evidence type="ECO:0000256" key="8">
    <source>
        <dbReference type="ARBA" id="ARBA00022989"/>
    </source>
</evidence>
<feature type="transmembrane region" description="Helical" evidence="10">
    <location>
        <begin position="271"/>
        <end position="297"/>
    </location>
</feature>
<dbReference type="STRING" id="1801997.A3J64_01730"/>
<evidence type="ECO:0000256" key="3">
    <source>
        <dbReference type="ARBA" id="ARBA00022475"/>
    </source>
</evidence>
<dbReference type="InterPro" id="IPR006068">
    <property type="entry name" value="ATPase_P-typ_cation-transptr_C"/>
</dbReference>
<dbReference type="Pfam" id="PF00122">
    <property type="entry name" value="E1-E2_ATPase"/>
    <property type="match status" value="1"/>
</dbReference>
<dbReference type="InterPro" id="IPR044492">
    <property type="entry name" value="P_typ_ATPase_HD_dom"/>
</dbReference>
<dbReference type="Gene3D" id="3.40.50.1000">
    <property type="entry name" value="HAD superfamily/HAD-like"/>
    <property type="match status" value="1"/>
</dbReference>
<dbReference type="PROSITE" id="PS00154">
    <property type="entry name" value="ATPASE_E1_E2"/>
    <property type="match status" value="1"/>
</dbReference>
<dbReference type="InterPro" id="IPR018303">
    <property type="entry name" value="ATPase_P-typ_P_site"/>
</dbReference>
<evidence type="ECO:0000256" key="6">
    <source>
        <dbReference type="ARBA" id="ARBA00022840"/>
    </source>
</evidence>
<dbReference type="SUPFAM" id="SSF81660">
    <property type="entry name" value="Metal cation-transporting ATPase, ATP-binding domain N"/>
    <property type="match status" value="1"/>
</dbReference>
<dbReference type="SUPFAM" id="SSF56784">
    <property type="entry name" value="HAD-like"/>
    <property type="match status" value="1"/>
</dbReference>
<dbReference type="PRINTS" id="PR00119">
    <property type="entry name" value="CATATPASE"/>
</dbReference>
<dbReference type="Gene3D" id="3.40.1110.10">
    <property type="entry name" value="Calcium-transporting ATPase, cytoplasmic domain N"/>
    <property type="match status" value="1"/>
</dbReference>
<accession>A0A1G2FH71</accession>
<evidence type="ECO:0000256" key="7">
    <source>
        <dbReference type="ARBA" id="ARBA00022967"/>
    </source>
</evidence>
<comment type="caution">
    <text evidence="12">The sequence shown here is derived from an EMBL/GenBank/DDBJ whole genome shotgun (WGS) entry which is preliminary data.</text>
</comment>
<feature type="transmembrane region" description="Helical" evidence="10">
    <location>
        <begin position="828"/>
        <end position="850"/>
    </location>
</feature>
<dbReference type="Pfam" id="PF00690">
    <property type="entry name" value="Cation_ATPase_N"/>
    <property type="match status" value="1"/>
</dbReference>
<comment type="subcellular location">
    <subcellularLocation>
        <location evidence="1">Cell membrane</location>
        <topology evidence="1">Multi-pass membrane protein</topology>
    </subcellularLocation>
</comment>
<organism evidence="12 13">
    <name type="scientific">Candidatus Portnoybacteria bacterium RIFCSPHIGHO2_12_FULL_38_9</name>
    <dbReference type="NCBI Taxonomy" id="1801997"/>
    <lineage>
        <taxon>Bacteria</taxon>
        <taxon>Candidatus Portnoyibacteriota</taxon>
    </lineage>
</organism>
<dbReference type="SUPFAM" id="SSF81665">
    <property type="entry name" value="Calcium ATPase, transmembrane domain M"/>
    <property type="match status" value="1"/>
</dbReference>
<feature type="transmembrane region" description="Helical" evidence="10">
    <location>
        <begin position="862"/>
        <end position="881"/>
    </location>
</feature>
<keyword evidence="6" id="KW-0067">ATP-binding</keyword>
<sequence length="893" mass="98489">MSKPWHSFSLEKTFKELESRPAGLTEAEANQRLKKFGPNRLPQEKPYSKIRLFLNQFNSPLMYILLVSVAISFSLKHYSDTIFIAIVLLINTTVGFYQENKASRALAVLKKMVKIRARVLRGGNEKEIDSEELVAGDVAFLKPGDKVPADGRIIDSRGLKINEASLTGESEAIEKKSLDALGEDTILPERANMVFMGAIVEEGQGTIVITATAVDTQIGKIVSLLKKTKERKTPLQKKIVSLSKILGAFILFVVFVVFIIGYFTLKPFADIFITSLALVVSAIPEGLLAIITVILVLGMRRILKQKGLVRKLVATEALGSVTVICTDKTGTLTEGKMKVSHILTSAKELLGDGINGTLREENVNGAQSHILALKIATMVNDAFVENPEAELQEWIARGSPTEKALLFAGMQAGLDKKELESRYRLIDRIFFKPEHKYAANLYKTKEQKYLLYAVGAPEEIIGRSVNLDINSRIENLGGGESKKLIKKSEELAGKGLRVLACAYRNYGAGPINEEQNLAALIKDLTLVGFIALKDPLRQDAKEAVMTTKRAGIRTIIVTGDHKLTARTIAKEIGLEAEDRNILEGKEIETIDDAKLQELAKHVSIYARVSPRHKLRIVGALRSNGEVVAMLGDGVNDAPALKSADIGVAVGSGADVAKEVADLVLLDDNFRTVVGAIEQGRIVFENIRKVFVYLIADDFSEIFLFLASVSMGLPLPLLPAQILWINIVEDGFPGIGLTVEQETKGVMGEKPRNPKEPILNKSIKLWMTAIFFITGIAAFLFFLILLKTTGDLLKTRTMVFALMCVDSLIFAFCVRSFKRTIFRKDIFSNRYLAAGVMIGAILLAGAVYLPPLQKLLDTRPLDLNEWLIIFGISAAEIMLIEFSKKRFFKNKVLQ</sequence>
<dbReference type="InterPro" id="IPR050510">
    <property type="entry name" value="Cation_transp_ATPase_P-type"/>
</dbReference>
<evidence type="ECO:0000313" key="12">
    <source>
        <dbReference type="EMBL" id="OGZ37413.1"/>
    </source>
</evidence>
<dbReference type="GO" id="GO:0005886">
    <property type="term" value="C:plasma membrane"/>
    <property type="evidence" value="ECO:0007669"/>
    <property type="project" value="UniProtKB-SubCell"/>
</dbReference>
<dbReference type="NCBIfam" id="TIGR01494">
    <property type="entry name" value="ATPase_P-type"/>
    <property type="match status" value="2"/>
</dbReference>
<feature type="transmembrane region" description="Helical" evidence="10">
    <location>
        <begin position="81"/>
        <end position="97"/>
    </location>
</feature>
<keyword evidence="3" id="KW-1003">Cell membrane</keyword>
<feature type="transmembrane region" description="Helical" evidence="10">
    <location>
        <begin position="57"/>
        <end position="75"/>
    </location>
</feature>
<keyword evidence="8 10" id="KW-1133">Transmembrane helix</keyword>
<dbReference type="Gene3D" id="2.70.150.10">
    <property type="entry name" value="Calcium-transporting ATPase, cytoplasmic transduction domain A"/>
    <property type="match status" value="1"/>
</dbReference>
<evidence type="ECO:0000259" key="11">
    <source>
        <dbReference type="SMART" id="SM00831"/>
    </source>
</evidence>
<dbReference type="Pfam" id="PF13246">
    <property type="entry name" value="Cation_ATPase"/>
    <property type="match status" value="1"/>
</dbReference>
<evidence type="ECO:0000256" key="2">
    <source>
        <dbReference type="ARBA" id="ARBA00005675"/>
    </source>
</evidence>
<evidence type="ECO:0000313" key="13">
    <source>
        <dbReference type="Proteomes" id="UP000177061"/>
    </source>
</evidence>
<evidence type="ECO:0000256" key="4">
    <source>
        <dbReference type="ARBA" id="ARBA00022692"/>
    </source>
</evidence>
<dbReference type="InterPro" id="IPR036412">
    <property type="entry name" value="HAD-like_sf"/>
</dbReference>
<evidence type="ECO:0000256" key="1">
    <source>
        <dbReference type="ARBA" id="ARBA00004651"/>
    </source>
</evidence>
<feature type="transmembrane region" description="Helical" evidence="10">
    <location>
        <begin position="797"/>
        <end position="816"/>
    </location>
</feature>
<dbReference type="Pfam" id="PF08282">
    <property type="entry name" value="Hydrolase_3"/>
    <property type="match status" value="1"/>
</dbReference>
<dbReference type="SFLD" id="SFLDF00027">
    <property type="entry name" value="p-type_atpase"/>
    <property type="match status" value="1"/>
</dbReference>
<dbReference type="SMART" id="SM00831">
    <property type="entry name" value="Cation_ATPase_N"/>
    <property type="match status" value="1"/>
</dbReference>
<dbReference type="InterPro" id="IPR059000">
    <property type="entry name" value="ATPase_P-type_domA"/>
</dbReference>
<dbReference type="Proteomes" id="UP000177061">
    <property type="component" value="Unassembled WGS sequence"/>
</dbReference>
<dbReference type="Gene3D" id="1.20.1110.10">
    <property type="entry name" value="Calcium-transporting ATPase, transmembrane domain"/>
    <property type="match status" value="1"/>
</dbReference>
<keyword evidence="7" id="KW-1278">Translocase</keyword>
<evidence type="ECO:0000256" key="9">
    <source>
        <dbReference type="ARBA" id="ARBA00023136"/>
    </source>
</evidence>
<reference evidence="12 13" key="1">
    <citation type="journal article" date="2016" name="Nat. Commun.">
        <title>Thousands of microbial genomes shed light on interconnected biogeochemical processes in an aquifer system.</title>
        <authorList>
            <person name="Anantharaman K."/>
            <person name="Brown C.T."/>
            <person name="Hug L.A."/>
            <person name="Sharon I."/>
            <person name="Castelle C.J."/>
            <person name="Probst A.J."/>
            <person name="Thomas B.C."/>
            <person name="Singh A."/>
            <person name="Wilkins M.J."/>
            <person name="Karaoz U."/>
            <person name="Brodie E.L."/>
            <person name="Williams K.H."/>
            <person name="Hubbard S.S."/>
            <person name="Banfield J.F."/>
        </authorList>
    </citation>
    <scope>NUCLEOTIDE SEQUENCE [LARGE SCALE GENOMIC DNA]</scope>
</reference>
<dbReference type="EMBL" id="MHNB01000008">
    <property type="protein sequence ID" value="OGZ37413.1"/>
    <property type="molecule type" value="Genomic_DNA"/>
</dbReference>
<dbReference type="SUPFAM" id="SSF81653">
    <property type="entry name" value="Calcium ATPase, transduction domain A"/>
    <property type="match status" value="1"/>
</dbReference>
<gene>
    <name evidence="12" type="ORF">A3J64_01730</name>
</gene>
<dbReference type="PRINTS" id="PR00120">
    <property type="entry name" value="HATPASE"/>
</dbReference>
<dbReference type="AlphaFoldDB" id="A0A1G2FH71"/>
<keyword evidence="5" id="KW-0547">Nucleotide-binding</keyword>
<dbReference type="InterPro" id="IPR004014">
    <property type="entry name" value="ATPase_P-typ_cation-transptr_N"/>
</dbReference>
<dbReference type="GO" id="GO:0005524">
    <property type="term" value="F:ATP binding"/>
    <property type="evidence" value="ECO:0007669"/>
    <property type="project" value="UniProtKB-KW"/>
</dbReference>
<name>A0A1G2FH71_9BACT</name>
<dbReference type="InterPro" id="IPR008250">
    <property type="entry name" value="ATPase_P-typ_transduc_dom_A_sf"/>
</dbReference>
<protein>
    <recommendedName>
        <fullName evidence="11">Cation-transporting P-type ATPase N-terminal domain-containing protein</fullName>
    </recommendedName>
</protein>
<dbReference type="SFLD" id="SFLDS00003">
    <property type="entry name" value="Haloacid_Dehalogenase"/>
    <property type="match status" value="1"/>
</dbReference>
<feature type="transmembrane region" description="Helical" evidence="10">
    <location>
        <begin position="764"/>
        <end position="785"/>
    </location>
</feature>
<keyword evidence="9 10" id="KW-0472">Membrane</keyword>
<dbReference type="InterPro" id="IPR023299">
    <property type="entry name" value="ATPase_P-typ_cyto_dom_N"/>
</dbReference>
<dbReference type="GO" id="GO:0016887">
    <property type="term" value="F:ATP hydrolysis activity"/>
    <property type="evidence" value="ECO:0007669"/>
    <property type="project" value="InterPro"/>
</dbReference>
<dbReference type="Pfam" id="PF00689">
    <property type="entry name" value="Cation_ATPase_C"/>
    <property type="match status" value="1"/>
</dbReference>
<feature type="domain" description="Cation-transporting P-type ATPase N-terminal" evidence="11">
    <location>
        <begin position="4"/>
        <end position="77"/>
    </location>
</feature>
<dbReference type="InterPro" id="IPR001757">
    <property type="entry name" value="P_typ_ATPase"/>
</dbReference>
<comment type="similarity">
    <text evidence="2">Belongs to the cation transport ATPase (P-type) (TC 3.A.3) family. Type IIA subfamily.</text>
</comment>
<dbReference type="InterPro" id="IPR023214">
    <property type="entry name" value="HAD_sf"/>
</dbReference>
<evidence type="ECO:0000256" key="5">
    <source>
        <dbReference type="ARBA" id="ARBA00022741"/>
    </source>
</evidence>
<dbReference type="InterPro" id="IPR023298">
    <property type="entry name" value="ATPase_P-typ_TM_dom_sf"/>
</dbReference>
<keyword evidence="4 10" id="KW-0812">Transmembrane</keyword>
<dbReference type="SFLD" id="SFLDG00002">
    <property type="entry name" value="C1.7:_P-type_atpase_like"/>
    <property type="match status" value="1"/>
</dbReference>
<feature type="transmembrane region" description="Helical" evidence="10">
    <location>
        <begin position="245"/>
        <end position="265"/>
    </location>
</feature>
<dbReference type="PANTHER" id="PTHR43294">
    <property type="entry name" value="SODIUM/POTASSIUM-TRANSPORTING ATPASE SUBUNIT ALPHA"/>
    <property type="match status" value="1"/>
</dbReference>